<feature type="compositionally biased region" description="Basic and acidic residues" evidence="1">
    <location>
        <begin position="444"/>
        <end position="455"/>
    </location>
</feature>
<organism evidence="2 3">
    <name type="scientific">Carnobacterium divergens</name>
    <name type="common">Lactobacillus divergens</name>
    <dbReference type="NCBI Taxonomy" id="2748"/>
    <lineage>
        <taxon>Bacteria</taxon>
        <taxon>Bacillati</taxon>
        <taxon>Bacillota</taxon>
        <taxon>Bacilli</taxon>
        <taxon>Lactobacillales</taxon>
        <taxon>Carnobacteriaceae</taxon>
        <taxon>Carnobacterium</taxon>
    </lineage>
</organism>
<dbReference type="AlphaFoldDB" id="A0AAW8R8A9"/>
<evidence type="ECO:0008006" key="4">
    <source>
        <dbReference type="Google" id="ProtNLM"/>
    </source>
</evidence>
<evidence type="ECO:0000313" key="2">
    <source>
        <dbReference type="EMBL" id="MDT1973297.1"/>
    </source>
</evidence>
<evidence type="ECO:0000256" key="1">
    <source>
        <dbReference type="SAM" id="MobiDB-lite"/>
    </source>
</evidence>
<feature type="compositionally biased region" description="Basic and acidic residues" evidence="1">
    <location>
        <begin position="464"/>
        <end position="473"/>
    </location>
</feature>
<comment type="caution">
    <text evidence="2">The sequence shown here is derived from an EMBL/GenBank/DDBJ whole genome shotgun (WGS) entry which is preliminary data.</text>
</comment>
<dbReference type="RefSeq" id="WP_311779961.1">
    <property type="nucleotide sequence ID" value="NZ_JALRMR010000002.1"/>
</dbReference>
<name>A0AAW8R8A9_CARDV</name>
<reference evidence="2" key="1">
    <citation type="submission" date="2022-04" db="EMBL/GenBank/DDBJ databases">
        <title>Draft genome sequences of lactic acid bacteria (LAB) strains involved in meat spoilage.</title>
        <authorList>
            <person name="Palevich N."/>
        </authorList>
    </citation>
    <scope>NUCLEOTIDE SEQUENCE</scope>
    <source>
        <strain evidence="2">9-14</strain>
    </source>
</reference>
<evidence type="ECO:0000313" key="3">
    <source>
        <dbReference type="Proteomes" id="UP001249945"/>
    </source>
</evidence>
<accession>A0AAW8R8A9</accession>
<sequence>MIVSLIFFLFSTVLIDFMRIMVAERKLEQATKVAAQSIMSDYNPKVMNDYGLFVYNGDQGTAQTVATNITKDNLELKSGYFNIAALSGAESQVEFASHKGKIGLTSEDTLKHQMLESAKYKGPVAFGEETFKIFEFFTKNGRDTRALRKMMKKQKEIKTEMEVRYKSVVEVEDALKDIKVNPLVYHNQGLSVEMIYDFTINLVYQKHLAEAASSFEKKQQEQYVQEYNDAVNDSNTDPKLLENLKYRQEAHQKKLDETIKAGQTALAKINGEHNNAINKITELTNVITKLDAAKVAIDKAIAANNKIKKLLGDLPEGDSEEMGEIRKSLESALVPEGKLEGILKKINDAKPIYTKYKGLLESLNQILDKALDTTLKKEINWVKTSIEVTETSAQQKIVEALEKRYEENKNAVNTAFSATLDLSIRPNLDAIKNTNLTNTNESVKSAKDTTTEKNVRQQLSEDENNQKDAEEQKTTNAMEQFGKIIKVINTAKTKLSSEQEIYTNLEKIIATNDMANDKDYAEGTPPSTEDADDLIDQSFDILDFLSEMGRELGNKALINEYLLGELGTKQPVSLFDVNNLNPDNVEGLLSDFEFKNKQVEYVMYGKSTPGANYAAALLELIMIRLVCNAISGVFDKSVQRMFKLNWLVGLAALVAYTIVETVMDIEILTKANDIERGDVSVPFLKIEIGSLSIKNLKLSYRDHLRLMLLFDRTEQYARGLAVIEQISQQKGVGTKPTQIRVINKAQIKPWFLPNAVKTFTNLDSKLINGKIELKSDLFYSY</sequence>
<protein>
    <recommendedName>
        <fullName evidence="4">Flp pilus-assembly TadG-like N-terminal domain-containing protein</fullName>
    </recommendedName>
</protein>
<dbReference type="EMBL" id="JALRMR010000002">
    <property type="protein sequence ID" value="MDT1973297.1"/>
    <property type="molecule type" value="Genomic_DNA"/>
</dbReference>
<dbReference type="Proteomes" id="UP001249945">
    <property type="component" value="Unassembled WGS sequence"/>
</dbReference>
<feature type="region of interest" description="Disordered" evidence="1">
    <location>
        <begin position="439"/>
        <end position="473"/>
    </location>
</feature>
<proteinExistence type="predicted"/>
<gene>
    <name evidence="2" type="ORF">MX635_02695</name>
</gene>